<reference evidence="3" key="1">
    <citation type="journal article" date="2021" name="PeerJ">
        <title>Extensive microbial diversity within the chicken gut microbiome revealed by metagenomics and culture.</title>
        <authorList>
            <person name="Gilroy R."/>
            <person name="Ravi A."/>
            <person name="Getino M."/>
            <person name="Pursley I."/>
            <person name="Horton D.L."/>
            <person name="Alikhan N.F."/>
            <person name="Baker D."/>
            <person name="Gharbi K."/>
            <person name="Hall N."/>
            <person name="Watson M."/>
            <person name="Adriaenssens E.M."/>
            <person name="Foster-Nyarko E."/>
            <person name="Jarju S."/>
            <person name="Secka A."/>
            <person name="Antonio M."/>
            <person name="Oren A."/>
            <person name="Chaudhuri R.R."/>
            <person name="La Ragione R."/>
            <person name="Hildebrand F."/>
            <person name="Pallen M.J."/>
        </authorList>
    </citation>
    <scope>NUCLEOTIDE SEQUENCE</scope>
    <source>
        <strain evidence="3">CHK192-19661</strain>
    </source>
</reference>
<evidence type="ECO:0000256" key="2">
    <source>
        <dbReference type="SAM" id="Phobius"/>
    </source>
</evidence>
<keyword evidence="2" id="KW-0812">Transmembrane</keyword>
<proteinExistence type="predicted"/>
<dbReference type="AlphaFoldDB" id="A0A9D2II86"/>
<gene>
    <name evidence="3" type="ORF">H9726_03425</name>
</gene>
<feature type="transmembrane region" description="Helical" evidence="2">
    <location>
        <begin position="7"/>
        <end position="27"/>
    </location>
</feature>
<keyword evidence="2" id="KW-1133">Transmembrane helix</keyword>
<evidence type="ECO:0000313" key="4">
    <source>
        <dbReference type="Proteomes" id="UP000824025"/>
    </source>
</evidence>
<feature type="transmembrane region" description="Helical" evidence="2">
    <location>
        <begin position="33"/>
        <end position="52"/>
    </location>
</feature>
<dbReference type="EMBL" id="DXCF01000018">
    <property type="protein sequence ID" value="HIZ09521.1"/>
    <property type="molecule type" value="Genomic_DNA"/>
</dbReference>
<keyword evidence="2" id="KW-0472">Membrane</keyword>
<evidence type="ECO:0000256" key="1">
    <source>
        <dbReference type="SAM" id="MobiDB-lite"/>
    </source>
</evidence>
<dbReference type="Proteomes" id="UP000824025">
    <property type="component" value="Unassembled WGS sequence"/>
</dbReference>
<sequence>MFKILRIACSVIAAVLVTACIFLGIFIDIVACLACAAGALLFFVLTMLFKYLQEERESKDRPEPTEDDPKDKGGE</sequence>
<evidence type="ECO:0000313" key="3">
    <source>
        <dbReference type="EMBL" id="HIZ09521.1"/>
    </source>
</evidence>
<protein>
    <submittedName>
        <fullName evidence="3">Uncharacterized protein</fullName>
    </submittedName>
</protein>
<organism evidence="3 4">
    <name type="scientific">Candidatus Borkfalkia avicola</name>
    <dbReference type="NCBI Taxonomy" id="2838503"/>
    <lineage>
        <taxon>Bacteria</taxon>
        <taxon>Bacillati</taxon>
        <taxon>Bacillota</taxon>
        <taxon>Clostridia</taxon>
        <taxon>Christensenellales</taxon>
        <taxon>Christensenellaceae</taxon>
        <taxon>Candidatus Borkfalkia</taxon>
    </lineage>
</organism>
<reference evidence="3" key="2">
    <citation type="submission" date="2021-04" db="EMBL/GenBank/DDBJ databases">
        <authorList>
            <person name="Gilroy R."/>
        </authorList>
    </citation>
    <scope>NUCLEOTIDE SEQUENCE</scope>
    <source>
        <strain evidence="3">CHK192-19661</strain>
    </source>
</reference>
<name>A0A9D2II86_9FIRM</name>
<comment type="caution">
    <text evidence="3">The sequence shown here is derived from an EMBL/GenBank/DDBJ whole genome shotgun (WGS) entry which is preliminary data.</text>
</comment>
<accession>A0A9D2II86</accession>
<feature type="region of interest" description="Disordered" evidence="1">
    <location>
        <begin position="55"/>
        <end position="75"/>
    </location>
</feature>
<dbReference type="PROSITE" id="PS51257">
    <property type="entry name" value="PROKAR_LIPOPROTEIN"/>
    <property type="match status" value="1"/>
</dbReference>